<proteinExistence type="inferred from homology"/>
<evidence type="ECO:0000256" key="2">
    <source>
        <dbReference type="ARBA" id="ARBA00022857"/>
    </source>
</evidence>
<comment type="pathway">
    <text evidence="4">Cofactor biosynthesis; (R)-pantothenate biosynthesis; (R)-pantoate from 3-methyl-2-oxobutanoate: step 2/2.</text>
</comment>
<feature type="domain" description="Ketopantoate reductase N-terminal" evidence="5">
    <location>
        <begin position="3"/>
        <end position="150"/>
    </location>
</feature>
<dbReference type="InterPro" id="IPR051402">
    <property type="entry name" value="KPR-Related"/>
</dbReference>
<evidence type="ECO:0000259" key="5">
    <source>
        <dbReference type="Pfam" id="PF02558"/>
    </source>
</evidence>
<accession>A0A1G6S602</accession>
<dbReference type="PANTHER" id="PTHR21708:SF26">
    <property type="entry name" value="2-DEHYDROPANTOATE 2-REDUCTASE"/>
    <property type="match status" value="1"/>
</dbReference>
<dbReference type="InterPro" id="IPR008927">
    <property type="entry name" value="6-PGluconate_DH-like_C_sf"/>
</dbReference>
<dbReference type="Proteomes" id="UP000183507">
    <property type="component" value="Unassembled WGS sequence"/>
</dbReference>
<dbReference type="InterPro" id="IPR013752">
    <property type="entry name" value="KPA_reductase"/>
</dbReference>
<dbReference type="UniPathway" id="UPA00028">
    <property type="reaction ID" value="UER00004"/>
</dbReference>
<dbReference type="InterPro" id="IPR013332">
    <property type="entry name" value="KPR_N"/>
</dbReference>
<evidence type="ECO:0000259" key="6">
    <source>
        <dbReference type="Pfam" id="PF08546"/>
    </source>
</evidence>
<organism evidence="7 8">
    <name type="scientific">Bacillus wiedmannii</name>
    <dbReference type="NCBI Taxonomy" id="1890302"/>
    <lineage>
        <taxon>Bacteria</taxon>
        <taxon>Bacillati</taxon>
        <taxon>Bacillota</taxon>
        <taxon>Bacilli</taxon>
        <taxon>Bacillales</taxon>
        <taxon>Bacillaceae</taxon>
        <taxon>Bacillus</taxon>
        <taxon>Bacillus cereus group</taxon>
    </lineage>
</organism>
<keyword evidence="4" id="KW-0566">Pantothenate biosynthesis</keyword>
<dbReference type="FunFam" id="3.40.50.720:FF:000307">
    <property type="entry name" value="2-dehydropantoate 2-reductase"/>
    <property type="match status" value="1"/>
</dbReference>
<gene>
    <name evidence="7" type="ORF">SAMN04487767_104437</name>
</gene>
<dbReference type="SUPFAM" id="SSF51735">
    <property type="entry name" value="NAD(P)-binding Rossmann-fold domains"/>
    <property type="match status" value="1"/>
</dbReference>
<dbReference type="Pfam" id="PF02558">
    <property type="entry name" value="ApbA"/>
    <property type="match status" value="1"/>
</dbReference>
<evidence type="ECO:0000313" key="8">
    <source>
        <dbReference type="Proteomes" id="UP000183507"/>
    </source>
</evidence>
<dbReference type="FunFam" id="1.10.1040.10:FF:000017">
    <property type="entry name" value="2-dehydropantoate 2-reductase"/>
    <property type="match status" value="1"/>
</dbReference>
<dbReference type="GeneID" id="51133414"/>
<feature type="domain" description="Ketopantoate reductase C-terminal" evidence="6">
    <location>
        <begin position="177"/>
        <end position="301"/>
    </location>
</feature>
<dbReference type="Gene3D" id="3.40.50.720">
    <property type="entry name" value="NAD(P)-binding Rossmann-like Domain"/>
    <property type="match status" value="1"/>
</dbReference>
<sequence length="314" mass="35283">MRILVLGAGGVGGFFGGRLVEKGEDVTFLVRSKRKKQLEERGLVIRSVNGDFSFQPKLITKEDRTAPFDVILFSTKAYHLNEAIQDLKPYVSEKTVIIPLLNGIAHVSQLQKEFGVEKVIGGLCFIETTLNDQGEIVQTSAANRLLFGEIKLQGSERIKHISKAFAGTKSSFVLSENITQDMWHKYLFITVMSGVTTLMRAPIGPIRESEGGHEFIRNLFEECVQIMRSMKAPVKDGIAQEHMKTIDKISYDMKSSMQRDMEKGSSIEGKYLQGYLLDVAEQFSIEAPLLGAVYQNLKVYEEMTFNRSEIELDV</sequence>
<dbReference type="InterPro" id="IPR003710">
    <property type="entry name" value="ApbA"/>
</dbReference>
<dbReference type="PANTHER" id="PTHR21708">
    <property type="entry name" value="PROBABLE 2-DEHYDROPANTOATE 2-REDUCTASE"/>
    <property type="match status" value="1"/>
</dbReference>
<keyword evidence="2 4" id="KW-0521">NADP</keyword>
<dbReference type="SUPFAM" id="SSF48179">
    <property type="entry name" value="6-phosphogluconate dehydrogenase C-terminal domain-like"/>
    <property type="match status" value="1"/>
</dbReference>
<dbReference type="AlphaFoldDB" id="A0A1G6S602"/>
<dbReference type="InterPro" id="IPR036291">
    <property type="entry name" value="NAD(P)-bd_dom_sf"/>
</dbReference>
<evidence type="ECO:0000256" key="1">
    <source>
        <dbReference type="ARBA" id="ARBA00007870"/>
    </source>
</evidence>
<keyword evidence="3 4" id="KW-0560">Oxidoreductase</keyword>
<comment type="similarity">
    <text evidence="1 4">Belongs to the ketopantoate reductase family.</text>
</comment>
<evidence type="ECO:0000313" key="7">
    <source>
        <dbReference type="EMBL" id="SDD12113.1"/>
    </source>
</evidence>
<dbReference type="EMBL" id="FMZR01000004">
    <property type="protein sequence ID" value="SDD12113.1"/>
    <property type="molecule type" value="Genomic_DNA"/>
</dbReference>
<evidence type="ECO:0000256" key="3">
    <source>
        <dbReference type="ARBA" id="ARBA00023002"/>
    </source>
</evidence>
<dbReference type="EC" id="1.1.1.169" evidence="4"/>
<comment type="function">
    <text evidence="4">Catalyzes the NADPH-dependent reduction of ketopantoate into pantoic acid.</text>
</comment>
<dbReference type="InterPro" id="IPR013328">
    <property type="entry name" value="6PGD_dom2"/>
</dbReference>
<dbReference type="NCBIfam" id="TIGR00745">
    <property type="entry name" value="apbA_panE"/>
    <property type="match status" value="1"/>
</dbReference>
<dbReference type="RefSeq" id="WP_001221890.1">
    <property type="nucleotide sequence ID" value="NZ_CP032365.1"/>
</dbReference>
<dbReference type="NCBIfam" id="NF005094">
    <property type="entry name" value="PRK06522.2-5"/>
    <property type="match status" value="1"/>
</dbReference>
<reference evidence="8" key="1">
    <citation type="submission" date="2016-10" db="EMBL/GenBank/DDBJ databases">
        <authorList>
            <person name="Varghese N."/>
        </authorList>
    </citation>
    <scope>NUCLEOTIDE SEQUENCE [LARGE SCALE GENOMIC DNA]</scope>
    <source>
        <strain evidence="8">KPR-7A</strain>
    </source>
</reference>
<protein>
    <recommendedName>
        <fullName evidence="4">2-dehydropantoate 2-reductase</fullName>
        <ecNumber evidence="4">1.1.1.169</ecNumber>
    </recommendedName>
    <alternativeName>
        <fullName evidence="4">Ketopantoate reductase</fullName>
    </alternativeName>
</protein>
<dbReference type="GO" id="GO:0005737">
    <property type="term" value="C:cytoplasm"/>
    <property type="evidence" value="ECO:0007669"/>
    <property type="project" value="TreeGrafter"/>
</dbReference>
<dbReference type="Gene3D" id="1.10.1040.10">
    <property type="entry name" value="N-(1-d-carboxylethyl)-l-norvaline Dehydrogenase, domain 2"/>
    <property type="match status" value="1"/>
</dbReference>
<comment type="catalytic activity">
    <reaction evidence="4">
        <text>(R)-pantoate + NADP(+) = 2-dehydropantoate + NADPH + H(+)</text>
        <dbReference type="Rhea" id="RHEA:16233"/>
        <dbReference type="ChEBI" id="CHEBI:11561"/>
        <dbReference type="ChEBI" id="CHEBI:15378"/>
        <dbReference type="ChEBI" id="CHEBI:15980"/>
        <dbReference type="ChEBI" id="CHEBI:57783"/>
        <dbReference type="ChEBI" id="CHEBI:58349"/>
        <dbReference type="EC" id="1.1.1.169"/>
    </reaction>
</comment>
<dbReference type="Pfam" id="PF08546">
    <property type="entry name" value="ApbA_C"/>
    <property type="match status" value="1"/>
</dbReference>
<name>A0A1G6S602_9BACI</name>
<dbReference type="GO" id="GO:0015940">
    <property type="term" value="P:pantothenate biosynthetic process"/>
    <property type="evidence" value="ECO:0007669"/>
    <property type="project" value="UniProtKB-UniPathway"/>
</dbReference>
<evidence type="ECO:0000256" key="4">
    <source>
        <dbReference type="RuleBase" id="RU362068"/>
    </source>
</evidence>
<dbReference type="GO" id="GO:0008677">
    <property type="term" value="F:2-dehydropantoate 2-reductase activity"/>
    <property type="evidence" value="ECO:0007669"/>
    <property type="project" value="UniProtKB-EC"/>
</dbReference>